<keyword evidence="2" id="KW-0238">DNA-binding</keyword>
<keyword evidence="3" id="KW-0804">Transcription</keyword>
<accession>A0ABW7LNB0</accession>
<evidence type="ECO:0000256" key="1">
    <source>
        <dbReference type="ARBA" id="ARBA00023015"/>
    </source>
</evidence>
<evidence type="ECO:0000256" key="2">
    <source>
        <dbReference type="ARBA" id="ARBA00023125"/>
    </source>
</evidence>
<dbReference type="PANTHER" id="PTHR43537:SF49">
    <property type="entry name" value="TRANSCRIPTIONAL REGULATORY PROTEIN"/>
    <property type="match status" value="1"/>
</dbReference>
<dbReference type="SUPFAM" id="SSF48008">
    <property type="entry name" value="GntR ligand-binding domain-like"/>
    <property type="match status" value="1"/>
</dbReference>
<dbReference type="Gene3D" id="1.10.10.10">
    <property type="entry name" value="Winged helix-like DNA-binding domain superfamily/Winged helix DNA-binding domain"/>
    <property type="match status" value="2"/>
</dbReference>
<dbReference type="InterPro" id="IPR000524">
    <property type="entry name" value="Tscrpt_reg_HTH_GntR"/>
</dbReference>
<dbReference type="SUPFAM" id="SSF46785">
    <property type="entry name" value="Winged helix' DNA-binding domain"/>
    <property type="match status" value="2"/>
</dbReference>
<organism evidence="5 6">
    <name type="scientific">Paracoccus broussonetiae subsp. drimophilus</name>
    <dbReference type="NCBI Taxonomy" id="3373869"/>
    <lineage>
        <taxon>Bacteria</taxon>
        <taxon>Pseudomonadati</taxon>
        <taxon>Pseudomonadota</taxon>
        <taxon>Alphaproteobacteria</taxon>
        <taxon>Rhodobacterales</taxon>
        <taxon>Paracoccaceae</taxon>
        <taxon>Paracoccus</taxon>
        <taxon>Paracoccus broussonetiae</taxon>
    </lineage>
</organism>
<dbReference type="InterPro" id="IPR036388">
    <property type="entry name" value="WH-like_DNA-bd_sf"/>
</dbReference>
<reference evidence="5 6" key="1">
    <citation type="submission" date="2024-10" db="EMBL/GenBank/DDBJ databases">
        <title>Paracoccus drimophilus sp. nov., a novel bacterium from corn roots in Hunan.</title>
        <authorList>
            <person name="Li X."/>
        </authorList>
    </citation>
    <scope>NUCLEOTIDE SEQUENCE [LARGE SCALE GENOMIC DNA]</scope>
    <source>
        <strain evidence="5 6">NGMCC 1.201697</strain>
    </source>
</reference>
<keyword evidence="6" id="KW-1185">Reference proteome</keyword>
<name>A0ABW7LNB0_9RHOB</name>
<keyword evidence="1" id="KW-0805">Transcription regulation</keyword>
<dbReference type="Gene3D" id="1.20.120.530">
    <property type="entry name" value="GntR ligand-binding domain-like"/>
    <property type="match status" value="1"/>
</dbReference>
<dbReference type="Pfam" id="PF00392">
    <property type="entry name" value="GntR"/>
    <property type="match status" value="2"/>
</dbReference>
<proteinExistence type="predicted"/>
<dbReference type="Pfam" id="PF07729">
    <property type="entry name" value="FCD"/>
    <property type="match status" value="1"/>
</dbReference>
<feature type="domain" description="HTH gntR-type" evidence="4">
    <location>
        <begin position="4"/>
        <end position="71"/>
    </location>
</feature>
<dbReference type="SMART" id="SM00895">
    <property type="entry name" value="FCD"/>
    <property type="match status" value="1"/>
</dbReference>
<comment type="caution">
    <text evidence="5">The sequence shown here is derived from an EMBL/GenBank/DDBJ whole genome shotgun (WGS) entry which is preliminary data.</text>
</comment>
<evidence type="ECO:0000259" key="4">
    <source>
        <dbReference type="PROSITE" id="PS50949"/>
    </source>
</evidence>
<dbReference type="PROSITE" id="PS50949">
    <property type="entry name" value="HTH_GNTR"/>
    <property type="match status" value="1"/>
</dbReference>
<dbReference type="EMBL" id="JBIMPR010000006">
    <property type="protein sequence ID" value="MFH5774387.1"/>
    <property type="molecule type" value="Genomic_DNA"/>
</dbReference>
<evidence type="ECO:0000313" key="5">
    <source>
        <dbReference type="EMBL" id="MFH5774387.1"/>
    </source>
</evidence>
<dbReference type="InterPro" id="IPR036390">
    <property type="entry name" value="WH_DNA-bd_sf"/>
</dbReference>
<dbReference type="PANTHER" id="PTHR43537">
    <property type="entry name" value="TRANSCRIPTIONAL REGULATOR, GNTR FAMILY"/>
    <property type="match status" value="1"/>
</dbReference>
<dbReference type="InterPro" id="IPR011711">
    <property type="entry name" value="GntR_C"/>
</dbReference>
<sequence length="296" mass="34019">MARVSLSPQIMARIVDHARAQNMQAGHHLPAQLLADSFRVSRQPIVSALKKLEEMGIVQSAPNRGYFLACNADDIPEMDADAAGDDEVYDRIAADRMANRLPDRLSENELMRLYGVARGRLSRVLHQIADEGWIERLPGNGWEFREILTSRKAYADAYQFRAAIEMQALLLPSFRIDEEGFALARRHQQELLASFESESRQKVFSTNVEIHEMLMTCANNDFFLDAVRRINRVRRLMEYSITHDRTRLPQQCREHLQILDLIEQRDIQAAATFLFHHIREAGNIKAALIARLHFIT</sequence>
<dbReference type="InterPro" id="IPR008920">
    <property type="entry name" value="TF_FadR/GntR_C"/>
</dbReference>
<gene>
    <name evidence="5" type="ORF">ACHFJ0_09035</name>
</gene>
<dbReference type="Proteomes" id="UP001609376">
    <property type="component" value="Unassembled WGS sequence"/>
</dbReference>
<evidence type="ECO:0000313" key="6">
    <source>
        <dbReference type="Proteomes" id="UP001609376"/>
    </source>
</evidence>
<protein>
    <submittedName>
        <fullName evidence="5">GntR family transcriptional regulator</fullName>
    </submittedName>
</protein>
<evidence type="ECO:0000256" key="3">
    <source>
        <dbReference type="ARBA" id="ARBA00023163"/>
    </source>
</evidence>
<dbReference type="RefSeq" id="WP_395133396.1">
    <property type="nucleotide sequence ID" value="NZ_JBIMPR010000006.1"/>
</dbReference>
<dbReference type="SMART" id="SM00345">
    <property type="entry name" value="HTH_GNTR"/>
    <property type="match status" value="2"/>
</dbReference>